<gene>
    <name evidence="1" type="ORF">SLU01_20320</name>
</gene>
<evidence type="ECO:0000313" key="2">
    <source>
        <dbReference type="Proteomes" id="UP000321901"/>
    </source>
</evidence>
<organism evidence="1 2">
    <name type="scientific">Sporosarcina luteola</name>
    <dbReference type="NCBI Taxonomy" id="582850"/>
    <lineage>
        <taxon>Bacteria</taxon>
        <taxon>Bacillati</taxon>
        <taxon>Bacillota</taxon>
        <taxon>Bacilli</taxon>
        <taxon>Bacillales</taxon>
        <taxon>Caryophanaceae</taxon>
        <taxon>Sporosarcina</taxon>
    </lineage>
</organism>
<proteinExistence type="predicted"/>
<accession>A0A511Z8F5</accession>
<dbReference type="InterPro" id="IPR036249">
    <property type="entry name" value="Thioredoxin-like_sf"/>
</dbReference>
<name>A0A511Z8F5_9BACL</name>
<dbReference type="RefSeq" id="WP_147057899.1">
    <property type="nucleotide sequence ID" value="NZ_BJYL01000026.1"/>
</dbReference>
<dbReference type="Pfam" id="PF14595">
    <property type="entry name" value="Thioredoxin_9"/>
    <property type="match status" value="1"/>
</dbReference>
<sequence>MKTEKQYFDEAISLEEYMNRMEKHKDNSFSIYEKFEVPQDDGFIEMLKAEKPTVLVITEDWCGDAMMNNPILRRIAEAAQLDVRTAYRDQDTDLIDKHLTNGGRSIPIYLLLDDEGEVIAKWGPRAASIQEDVLERRKQLPAKEAPDFEEKQRAFIEELMKEYTTQPELWLTVYEDIRKTFMPALQKSN</sequence>
<protein>
    <submittedName>
        <fullName evidence="1">Thioredoxin</fullName>
    </submittedName>
</protein>
<dbReference type="AlphaFoldDB" id="A0A511Z8F5"/>
<reference evidence="1 2" key="1">
    <citation type="submission" date="2019-07" db="EMBL/GenBank/DDBJ databases">
        <title>Whole genome shotgun sequence of Sporosarcina luteola NBRC 105378.</title>
        <authorList>
            <person name="Hosoyama A."/>
            <person name="Uohara A."/>
            <person name="Ohji S."/>
            <person name="Ichikawa N."/>
        </authorList>
    </citation>
    <scope>NUCLEOTIDE SEQUENCE [LARGE SCALE GENOMIC DNA]</scope>
    <source>
        <strain evidence="1 2">NBRC 105378</strain>
    </source>
</reference>
<dbReference type="EMBL" id="BJYL01000026">
    <property type="protein sequence ID" value="GEN83720.1"/>
    <property type="molecule type" value="Genomic_DNA"/>
</dbReference>
<dbReference type="OrthoDB" id="6120799at2"/>
<evidence type="ECO:0000313" key="1">
    <source>
        <dbReference type="EMBL" id="GEN83720.1"/>
    </source>
</evidence>
<dbReference type="Gene3D" id="3.40.30.10">
    <property type="entry name" value="Glutaredoxin"/>
    <property type="match status" value="1"/>
</dbReference>
<keyword evidence="2" id="KW-1185">Reference proteome</keyword>
<dbReference type="Proteomes" id="UP000321901">
    <property type="component" value="Unassembled WGS sequence"/>
</dbReference>
<comment type="caution">
    <text evidence="1">The sequence shown here is derived from an EMBL/GenBank/DDBJ whole genome shotgun (WGS) entry which is preliminary data.</text>
</comment>
<dbReference type="SUPFAM" id="SSF52833">
    <property type="entry name" value="Thioredoxin-like"/>
    <property type="match status" value="1"/>
</dbReference>